<evidence type="ECO:0000313" key="2">
    <source>
        <dbReference type="EMBL" id="KGN41011.1"/>
    </source>
</evidence>
<dbReference type="AlphaFoldDB" id="A0A0A0JZT2"/>
<name>A0A0A0JZT2_9MICO</name>
<dbReference type="OrthoDB" id="3789766at2"/>
<gene>
    <name evidence="2" type="ORF">N801_10025</name>
</gene>
<proteinExistence type="predicted"/>
<feature type="transmembrane region" description="Helical" evidence="1">
    <location>
        <begin position="31"/>
        <end position="54"/>
    </location>
</feature>
<reference evidence="2 3" key="1">
    <citation type="submission" date="2013-08" db="EMBL/GenBank/DDBJ databases">
        <title>The genome sequence of Knoellia aerolata.</title>
        <authorList>
            <person name="Zhu W."/>
            <person name="Wang G."/>
        </authorList>
    </citation>
    <scope>NUCLEOTIDE SEQUENCE [LARGE SCALE GENOMIC DNA]</scope>
    <source>
        <strain evidence="2 3">DSM 18566</strain>
    </source>
</reference>
<comment type="caution">
    <text evidence="2">The sequence shown here is derived from an EMBL/GenBank/DDBJ whole genome shotgun (WGS) entry which is preliminary data.</text>
</comment>
<keyword evidence="1" id="KW-0472">Membrane</keyword>
<evidence type="ECO:0000313" key="3">
    <source>
        <dbReference type="Proteomes" id="UP000030013"/>
    </source>
</evidence>
<dbReference type="EMBL" id="AVPL01000026">
    <property type="protein sequence ID" value="KGN41011.1"/>
    <property type="molecule type" value="Genomic_DNA"/>
</dbReference>
<organism evidence="2 3">
    <name type="scientific">Knoellia aerolata DSM 18566</name>
    <dbReference type="NCBI Taxonomy" id="1385519"/>
    <lineage>
        <taxon>Bacteria</taxon>
        <taxon>Bacillati</taxon>
        <taxon>Actinomycetota</taxon>
        <taxon>Actinomycetes</taxon>
        <taxon>Micrococcales</taxon>
        <taxon>Intrasporangiaceae</taxon>
        <taxon>Knoellia</taxon>
    </lineage>
</organism>
<dbReference type="STRING" id="1385519.N801_10025"/>
<dbReference type="RefSeq" id="WP_035937576.1">
    <property type="nucleotide sequence ID" value="NZ_AVPL01000026.1"/>
</dbReference>
<keyword evidence="1" id="KW-1133">Transmembrane helix</keyword>
<keyword evidence="1" id="KW-0812">Transmembrane</keyword>
<sequence length="277" mass="28350">MTFPNAALAACRAVIPASVSALVLVVVSAQLPAVAGLALVAAVVAGTTLLRCGVGEGIASRVLHGARAPTQVEAVVLGPAMTLLCGAALGPPLVRVRVQPRNLGLLAQPWGHATVVVPRGLVLAVFHGRVRHEQAAANLAHAAGTCRSGATGGLPAMALWCLPWLLLEEIVTVAGRGMRSSPMLRLAWHTRFVVAAIAVAQNVLGGRLWLAAVVAGIAAATYTQPALNRSWHRRVLAVGDGGVIDAGLGRPYAAMLVTSDHVIGLERLGQLTGKSGP</sequence>
<accession>A0A0A0JZT2</accession>
<evidence type="ECO:0000256" key="1">
    <source>
        <dbReference type="SAM" id="Phobius"/>
    </source>
</evidence>
<protein>
    <submittedName>
        <fullName evidence="2">Uncharacterized protein</fullName>
    </submittedName>
</protein>
<keyword evidence="3" id="KW-1185">Reference proteome</keyword>
<dbReference type="eggNOG" id="ENOG503249K">
    <property type="taxonomic scope" value="Bacteria"/>
</dbReference>
<dbReference type="Proteomes" id="UP000030013">
    <property type="component" value="Unassembled WGS sequence"/>
</dbReference>